<comment type="similarity">
    <text evidence="2">Belongs to the glycosyl hydrolase 33 family.</text>
</comment>
<evidence type="ECO:0000256" key="4">
    <source>
        <dbReference type="SAM" id="SignalP"/>
    </source>
</evidence>
<protein>
    <recommendedName>
        <fullName evidence="3">exo-alpha-sialidase</fullName>
        <ecNumber evidence="3">3.2.1.18</ecNumber>
    </recommendedName>
</protein>
<dbReference type="Gene3D" id="2.120.10.10">
    <property type="match status" value="1"/>
</dbReference>
<name>A0ABZ1I0R2_9PSEU</name>
<comment type="catalytic activity">
    <reaction evidence="1">
        <text>Hydrolysis of alpha-(2-&gt;3)-, alpha-(2-&gt;6)-, alpha-(2-&gt;8)- glycosidic linkages of terminal sialic acid residues in oligosaccharides, glycoproteins, glycolipids, colominic acid and synthetic substrates.</text>
        <dbReference type="EC" id="3.2.1.18"/>
    </reaction>
</comment>
<dbReference type="PANTHER" id="PTHR10628">
    <property type="entry name" value="SIALIDASE"/>
    <property type="match status" value="1"/>
</dbReference>
<accession>A0ABZ1I0R2</accession>
<dbReference type="SUPFAM" id="SSF50939">
    <property type="entry name" value="Sialidases"/>
    <property type="match status" value="1"/>
</dbReference>
<dbReference type="PANTHER" id="PTHR10628:SF30">
    <property type="entry name" value="EXO-ALPHA-SIALIDASE"/>
    <property type="match status" value="1"/>
</dbReference>
<evidence type="ECO:0000259" key="5">
    <source>
        <dbReference type="Pfam" id="PF13088"/>
    </source>
</evidence>
<evidence type="ECO:0000256" key="2">
    <source>
        <dbReference type="ARBA" id="ARBA00009348"/>
    </source>
</evidence>
<reference evidence="6 7" key="1">
    <citation type="journal article" date="2015" name="Int. J. Syst. Evol. Microbiol.">
        <title>Amycolatopsis rhabdoformis sp. nov., an actinomycete isolated from a tropical forest soil.</title>
        <authorList>
            <person name="Souza W.R."/>
            <person name="Silva R.E."/>
            <person name="Goodfellow M."/>
            <person name="Busarakam K."/>
            <person name="Figueiro F.S."/>
            <person name="Ferreira D."/>
            <person name="Rodrigues-Filho E."/>
            <person name="Moraes L.A.B."/>
            <person name="Zucchi T.D."/>
        </authorList>
    </citation>
    <scope>NUCLEOTIDE SEQUENCE [LARGE SCALE GENOMIC DNA]</scope>
    <source>
        <strain evidence="6 7">NCIMB 14900</strain>
    </source>
</reference>
<dbReference type="RefSeq" id="WP_326566985.1">
    <property type="nucleotide sequence ID" value="NZ_CP142149.1"/>
</dbReference>
<feature type="domain" description="Sialidase" evidence="5">
    <location>
        <begin position="61"/>
        <end position="375"/>
    </location>
</feature>
<dbReference type="InterPro" id="IPR011040">
    <property type="entry name" value="Sialidase"/>
</dbReference>
<dbReference type="Proteomes" id="UP001330812">
    <property type="component" value="Chromosome"/>
</dbReference>
<dbReference type="EC" id="3.2.1.18" evidence="3"/>
<feature type="chain" id="PRO_5047471439" description="exo-alpha-sialidase" evidence="4">
    <location>
        <begin position="33"/>
        <end position="505"/>
    </location>
</feature>
<keyword evidence="6" id="KW-0378">Hydrolase</keyword>
<keyword evidence="7" id="KW-1185">Reference proteome</keyword>
<dbReference type="GO" id="GO:0016798">
    <property type="term" value="F:hydrolase activity, acting on glycosyl bonds"/>
    <property type="evidence" value="ECO:0007669"/>
    <property type="project" value="UniProtKB-KW"/>
</dbReference>
<proteinExistence type="inferred from homology"/>
<evidence type="ECO:0000256" key="3">
    <source>
        <dbReference type="ARBA" id="ARBA00012733"/>
    </source>
</evidence>
<gene>
    <name evidence="6" type="ORF">VSH64_34780</name>
</gene>
<evidence type="ECO:0000313" key="7">
    <source>
        <dbReference type="Proteomes" id="UP001330812"/>
    </source>
</evidence>
<dbReference type="InterPro" id="IPR036278">
    <property type="entry name" value="Sialidase_sf"/>
</dbReference>
<keyword evidence="6" id="KW-0326">Glycosidase</keyword>
<evidence type="ECO:0000256" key="1">
    <source>
        <dbReference type="ARBA" id="ARBA00000427"/>
    </source>
</evidence>
<evidence type="ECO:0000313" key="6">
    <source>
        <dbReference type="EMBL" id="WSE27982.1"/>
    </source>
</evidence>
<keyword evidence="4" id="KW-0732">Signal</keyword>
<dbReference type="Pfam" id="PF13088">
    <property type="entry name" value="BNR_2"/>
    <property type="match status" value="1"/>
</dbReference>
<dbReference type="CDD" id="cd15482">
    <property type="entry name" value="Sialidase_non-viral"/>
    <property type="match status" value="1"/>
</dbReference>
<feature type="signal peptide" evidence="4">
    <location>
        <begin position="1"/>
        <end position="32"/>
    </location>
</feature>
<organism evidence="6 7">
    <name type="scientific">Amycolatopsis rhabdoformis</name>
    <dbReference type="NCBI Taxonomy" id="1448059"/>
    <lineage>
        <taxon>Bacteria</taxon>
        <taxon>Bacillati</taxon>
        <taxon>Actinomycetota</taxon>
        <taxon>Actinomycetes</taxon>
        <taxon>Pseudonocardiales</taxon>
        <taxon>Pseudonocardiaceae</taxon>
        <taxon>Amycolatopsis</taxon>
    </lineage>
</organism>
<sequence length="505" mass="52205">MKYRRFAQGLLATLVAAAALGGLPAAVGTASADVPSTVIFKQNTEGHDCFRIPAVVKADNGDLLAFAEGRNGGAAFCADAGDIDLVMKRSTDGGKTWGALKVVVEGRGDTKGNPTPVVLPPTAAEPNGKIVLLTTMQCVSPHPSCGRIPRISTSTDNGNTWLAPKELTTQLGFTTAPTWLATGPARAIVLEHGAHAGRIVAGFSYQLTPTSPGAGALMYSDDRGVTWHRGADDPSADTAALNPQEVNVTELSDGRLYVAARGHNTNSTPQCDTDNRAYAISSDGGATFSKKFAVIPGITSPRVQGSVLEMSSVTDGGKYNRLLYTGPSGCDRRMDLRVRSSFDEGGTWTSNDNSLLVWGDDAAYSDMIPLSSTTVGILFEAGPAMNATETIRWSTVSETQLGAPACGTGYGVIESHALGTVGTTYLSYNAANGQNCVSTMKSTGAGTASATSAYLEVQGAARKTDSGSFSYYAGPVTAAAAGKCVKWGGAVGTAKYDAPAFTHCG</sequence>
<dbReference type="InterPro" id="IPR026856">
    <property type="entry name" value="Sialidase_fam"/>
</dbReference>
<dbReference type="EMBL" id="CP142149">
    <property type="protein sequence ID" value="WSE27982.1"/>
    <property type="molecule type" value="Genomic_DNA"/>
</dbReference>